<dbReference type="PROSITE" id="PS01124">
    <property type="entry name" value="HTH_ARAC_FAMILY_2"/>
    <property type="match status" value="1"/>
</dbReference>
<evidence type="ECO:0000256" key="3">
    <source>
        <dbReference type="ARBA" id="ARBA00023163"/>
    </source>
</evidence>
<dbReference type="SUPFAM" id="SSF53822">
    <property type="entry name" value="Periplasmic binding protein-like I"/>
    <property type="match status" value="1"/>
</dbReference>
<dbReference type="PANTHER" id="PTHR43280">
    <property type="entry name" value="ARAC-FAMILY TRANSCRIPTIONAL REGULATOR"/>
    <property type="match status" value="1"/>
</dbReference>
<sequence>MNKVLVLLDVMVFYDREVFQGIKSSINSRDEEASIYISSESNLPQLKQEHWDIVIADGDKLSDLEAVSHLASKCLIYSSYQLSNVPANVTTLALKNEQFSDLALGKFIELDINKVAFFENEFDSTFEWSRERKEAFVSKARNLGFELVDINRASALVGGKKVGVLCSTDRSARTLIQRLADENIMVPQQVSIIGIDCDPIENEISPISITSIDISPFEIGKLAANVISSYRPANNQFYVPWRLEENDSCTSTEESDCLVSRALFFIYNNYQNSIKVTDVARYCRVSRKTLDNRFFAAKNITVHQYIADQRLDKCKRLLKETEQSVEDIALQCGYPHQSYLYQVFRKNVDCTPLEYRKEHLLAHGAV</sequence>
<keyword evidence="3" id="KW-0804">Transcription</keyword>
<evidence type="ECO:0000259" key="4">
    <source>
        <dbReference type="PROSITE" id="PS01124"/>
    </source>
</evidence>
<reference evidence="5 6" key="1">
    <citation type="submission" date="2020-01" db="EMBL/GenBank/DDBJ databases">
        <title>Whole genome and functional gene identification of agarase of Vibrio HN897.</title>
        <authorList>
            <person name="Liu Y."/>
            <person name="Zhao Z."/>
        </authorList>
    </citation>
    <scope>NUCLEOTIDE SEQUENCE [LARGE SCALE GENOMIC DNA]</scope>
    <source>
        <strain evidence="5 6">HN897</strain>
    </source>
</reference>
<dbReference type="Proteomes" id="UP000464262">
    <property type="component" value="Chromosome 2"/>
</dbReference>
<protein>
    <submittedName>
        <fullName evidence="5">Helix-turn-helix domain-containing protein</fullName>
    </submittedName>
</protein>
<dbReference type="PANTHER" id="PTHR43280:SF28">
    <property type="entry name" value="HTH-TYPE TRANSCRIPTIONAL ACTIVATOR RHAS"/>
    <property type="match status" value="1"/>
</dbReference>
<proteinExistence type="predicted"/>
<organism evidence="5 6">
    <name type="scientific">Vibrio astriarenae</name>
    <dbReference type="NCBI Taxonomy" id="1481923"/>
    <lineage>
        <taxon>Bacteria</taxon>
        <taxon>Pseudomonadati</taxon>
        <taxon>Pseudomonadota</taxon>
        <taxon>Gammaproteobacteria</taxon>
        <taxon>Vibrionales</taxon>
        <taxon>Vibrionaceae</taxon>
        <taxon>Vibrio</taxon>
    </lineage>
</organism>
<dbReference type="Pfam" id="PF12833">
    <property type="entry name" value="HTH_18"/>
    <property type="match status" value="1"/>
</dbReference>
<dbReference type="InterPro" id="IPR028082">
    <property type="entry name" value="Peripla_BP_I"/>
</dbReference>
<dbReference type="KEGG" id="vas:GT360_14805"/>
<dbReference type="InterPro" id="IPR046335">
    <property type="entry name" value="LacI/GalR-like_sensor"/>
</dbReference>
<name>A0A7Z2YEU8_9VIBR</name>
<evidence type="ECO:0000256" key="1">
    <source>
        <dbReference type="ARBA" id="ARBA00023015"/>
    </source>
</evidence>
<dbReference type="Gene3D" id="1.10.10.60">
    <property type="entry name" value="Homeodomain-like"/>
    <property type="match status" value="1"/>
</dbReference>
<dbReference type="Pfam" id="PF13377">
    <property type="entry name" value="Peripla_BP_3"/>
    <property type="match status" value="1"/>
</dbReference>
<dbReference type="InterPro" id="IPR009057">
    <property type="entry name" value="Homeodomain-like_sf"/>
</dbReference>
<evidence type="ECO:0000313" key="6">
    <source>
        <dbReference type="Proteomes" id="UP000464262"/>
    </source>
</evidence>
<gene>
    <name evidence="5" type="ORF">GT360_14805</name>
</gene>
<dbReference type="Gene3D" id="3.40.50.2300">
    <property type="match status" value="2"/>
</dbReference>
<accession>A0A7Z2YEU8</accession>
<keyword evidence="1" id="KW-0805">Transcription regulation</keyword>
<keyword evidence="2" id="KW-0238">DNA-binding</keyword>
<dbReference type="SUPFAM" id="SSF46689">
    <property type="entry name" value="Homeodomain-like"/>
    <property type="match status" value="2"/>
</dbReference>
<keyword evidence="6" id="KW-1185">Reference proteome</keyword>
<dbReference type="GO" id="GO:0003700">
    <property type="term" value="F:DNA-binding transcription factor activity"/>
    <property type="evidence" value="ECO:0007669"/>
    <property type="project" value="InterPro"/>
</dbReference>
<dbReference type="AlphaFoldDB" id="A0A7Z2YEU8"/>
<evidence type="ECO:0000256" key="2">
    <source>
        <dbReference type="ARBA" id="ARBA00023125"/>
    </source>
</evidence>
<dbReference type="EMBL" id="CP047476">
    <property type="protein sequence ID" value="QIA64832.1"/>
    <property type="molecule type" value="Genomic_DNA"/>
</dbReference>
<dbReference type="GO" id="GO:0043565">
    <property type="term" value="F:sequence-specific DNA binding"/>
    <property type="evidence" value="ECO:0007669"/>
    <property type="project" value="InterPro"/>
</dbReference>
<dbReference type="RefSeq" id="WP_164649733.1">
    <property type="nucleotide sequence ID" value="NZ_CP047476.1"/>
</dbReference>
<dbReference type="SMART" id="SM00342">
    <property type="entry name" value="HTH_ARAC"/>
    <property type="match status" value="1"/>
</dbReference>
<dbReference type="InterPro" id="IPR018060">
    <property type="entry name" value="HTH_AraC"/>
</dbReference>
<evidence type="ECO:0000313" key="5">
    <source>
        <dbReference type="EMBL" id="QIA64832.1"/>
    </source>
</evidence>
<feature type="domain" description="HTH araC/xylS-type" evidence="4">
    <location>
        <begin position="260"/>
        <end position="358"/>
    </location>
</feature>